<name>A0ACB0YP49_MELEN</name>
<accession>A0ACB0YP49</accession>
<dbReference type="Proteomes" id="UP001497535">
    <property type="component" value="Unassembled WGS sequence"/>
</dbReference>
<dbReference type="EMBL" id="CAVMJV010000016">
    <property type="protein sequence ID" value="CAK5055483.1"/>
    <property type="molecule type" value="Genomic_DNA"/>
</dbReference>
<sequence>MGKGFESVLERMLFVYVFACVVKNISAIEPVIAFTRMSTTIFRRPFLINNDRHDGVYRIAYQQNSITF</sequence>
<gene>
    <name evidence="1" type="ORF">MENTE1834_LOCUS14650</name>
</gene>
<evidence type="ECO:0000313" key="2">
    <source>
        <dbReference type="Proteomes" id="UP001497535"/>
    </source>
</evidence>
<protein>
    <submittedName>
        <fullName evidence="1">Uncharacterized protein</fullName>
    </submittedName>
</protein>
<proteinExistence type="predicted"/>
<evidence type="ECO:0000313" key="1">
    <source>
        <dbReference type="EMBL" id="CAK5055483.1"/>
    </source>
</evidence>
<organism evidence="1 2">
    <name type="scientific">Meloidogyne enterolobii</name>
    <name type="common">Root-knot nematode worm</name>
    <name type="synonym">Meloidogyne mayaguensis</name>
    <dbReference type="NCBI Taxonomy" id="390850"/>
    <lineage>
        <taxon>Eukaryota</taxon>
        <taxon>Metazoa</taxon>
        <taxon>Ecdysozoa</taxon>
        <taxon>Nematoda</taxon>
        <taxon>Chromadorea</taxon>
        <taxon>Rhabditida</taxon>
        <taxon>Tylenchina</taxon>
        <taxon>Tylenchomorpha</taxon>
        <taxon>Tylenchoidea</taxon>
        <taxon>Meloidogynidae</taxon>
        <taxon>Meloidogyninae</taxon>
        <taxon>Meloidogyne</taxon>
    </lineage>
</organism>
<keyword evidence="2" id="KW-1185">Reference proteome</keyword>
<reference evidence="1" key="1">
    <citation type="submission" date="2023-11" db="EMBL/GenBank/DDBJ databases">
        <authorList>
            <person name="Poullet M."/>
        </authorList>
    </citation>
    <scope>NUCLEOTIDE SEQUENCE</scope>
    <source>
        <strain evidence="1">E1834</strain>
    </source>
</reference>
<comment type="caution">
    <text evidence="1">The sequence shown here is derived from an EMBL/GenBank/DDBJ whole genome shotgun (WGS) entry which is preliminary data.</text>
</comment>